<accession>A0ABP9K775</accession>
<dbReference type="CDD" id="cd06558">
    <property type="entry name" value="crotonase-like"/>
    <property type="match status" value="1"/>
</dbReference>
<dbReference type="PANTHER" id="PTHR11941">
    <property type="entry name" value="ENOYL-COA HYDRATASE-RELATED"/>
    <property type="match status" value="1"/>
</dbReference>
<dbReference type="InterPro" id="IPR014748">
    <property type="entry name" value="Enoyl-CoA_hydra_C"/>
</dbReference>
<dbReference type="InterPro" id="IPR054898">
    <property type="entry name" value="EnCoAhydt_DpgD"/>
</dbReference>
<dbReference type="Proteomes" id="UP001500603">
    <property type="component" value="Unassembled WGS sequence"/>
</dbReference>
<dbReference type="PANTHER" id="PTHR11941:SF54">
    <property type="entry name" value="ENOYL-COA HYDRATASE, MITOCHONDRIAL"/>
    <property type="match status" value="1"/>
</dbReference>
<reference evidence="10" key="1">
    <citation type="journal article" date="2019" name="Int. J. Syst. Evol. Microbiol.">
        <title>The Global Catalogue of Microorganisms (GCM) 10K type strain sequencing project: providing services to taxonomists for standard genome sequencing and annotation.</title>
        <authorList>
            <consortium name="The Broad Institute Genomics Platform"/>
            <consortium name="The Broad Institute Genome Sequencing Center for Infectious Disease"/>
            <person name="Wu L."/>
            <person name="Ma J."/>
        </authorList>
    </citation>
    <scope>NUCLEOTIDE SEQUENCE [LARGE SCALE GENOMIC DNA]</scope>
    <source>
        <strain evidence="10">JCM 18298</strain>
    </source>
</reference>
<dbReference type="InterPro" id="IPR029045">
    <property type="entry name" value="ClpP/crotonase-like_dom_sf"/>
</dbReference>
<gene>
    <name evidence="9" type="ORF">GCM10023318_24920</name>
</gene>
<evidence type="ECO:0000313" key="10">
    <source>
        <dbReference type="Proteomes" id="UP001500603"/>
    </source>
</evidence>
<evidence type="ECO:0000256" key="6">
    <source>
        <dbReference type="ARBA" id="ARBA00023717"/>
    </source>
</evidence>
<organism evidence="9 10">
    <name type="scientific">Nocardia callitridis</name>
    <dbReference type="NCBI Taxonomy" id="648753"/>
    <lineage>
        <taxon>Bacteria</taxon>
        <taxon>Bacillati</taxon>
        <taxon>Actinomycetota</taxon>
        <taxon>Actinomycetes</taxon>
        <taxon>Mycobacteriales</taxon>
        <taxon>Nocardiaceae</taxon>
        <taxon>Nocardia</taxon>
    </lineage>
</organism>
<proteinExistence type="inferred from homology"/>
<sequence length="268" mass="29025">MTASVTALRTVEYRKRGRVATVRMDRPQVLNAMNLRMHTELAAIWDDIAADDDIWVVVLSGKGGRAFSVGQDLKELTGRIDEGTARSSFGSAGKPGYPRLTERFDFPKPIIAEVDGYALGGGFELALACDIIVASDASEFGLTEARLGLIPGAGGVFRLPRQAPHRVAMGYLLTGRRMSAARAAELGLVNEVVAAEELAACVAGWVEDILRCAPLSVRAIKEVAAAELPIAEAFGARYHWETIRMDSSDSEEGPRAFVEKRPPQWQGR</sequence>
<feature type="compositionally biased region" description="Basic and acidic residues" evidence="8">
    <location>
        <begin position="247"/>
        <end position="262"/>
    </location>
</feature>
<keyword evidence="4" id="KW-0456">Lyase</keyword>
<evidence type="ECO:0000256" key="5">
    <source>
        <dbReference type="ARBA" id="ARBA00023709"/>
    </source>
</evidence>
<comment type="similarity">
    <text evidence="2 7">Belongs to the enoyl-CoA hydratase/isomerase family.</text>
</comment>
<evidence type="ECO:0000256" key="2">
    <source>
        <dbReference type="ARBA" id="ARBA00005254"/>
    </source>
</evidence>
<dbReference type="PROSITE" id="PS00166">
    <property type="entry name" value="ENOYL_COA_HYDRATASE"/>
    <property type="match status" value="1"/>
</dbReference>
<dbReference type="InterPro" id="IPR001753">
    <property type="entry name" value="Enoyl-CoA_hydra/iso"/>
</dbReference>
<dbReference type="Gene3D" id="1.10.12.10">
    <property type="entry name" value="Lyase 2-enoyl-coa Hydratase, Chain A, domain 2"/>
    <property type="match status" value="1"/>
</dbReference>
<name>A0ABP9K775_9NOCA</name>
<evidence type="ECO:0000256" key="1">
    <source>
        <dbReference type="ARBA" id="ARBA00002994"/>
    </source>
</evidence>
<keyword evidence="10" id="KW-1185">Reference proteome</keyword>
<dbReference type="Pfam" id="PF00378">
    <property type="entry name" value="ECH_1"/>
    <property type="match status" value="1"/>
</dbReference>
<comment type="function">
    <text evidence="1">Could possibly oxidize fatty acids using specific components.</text>
</comment>
<dbReference type="Gene3D" id="3.90.226.10">
    <property type="entry name" value="2-enoyl-CoA Hydratase, Chain A, domain 1"/>
    <property type="match status" value="1"/>
</dbReference>
<dbReference type="RefSeq" id="WP_345495444.1">
    <property type="nucleotide sequence ID" value="NZ_BAABJM010000002.1"/>
</dbReference>
<evidence type="ECO:0000256" key="7">
    <source>
        <dbReference type="RuleBase" id="RU003707"/>
    </source>
</evidence>
<feature type="region of interest" description="Disordered" evidence="8">
    <location>
        <begin position="247"/>
        <end position="268"/>
    </location>
</feature>
<dbReference type="NCBIfam" id="NF042430">
    <property type="entry name" value="EnCoAhydt_DpgD"/>
    <property type="match status" value="1"/>
</dbReference>
<comment type="caution">
    <text evidence="9">The sequence shown here is derived from an EMBL/GenBank/DDBJ whole genome shotgun (WGS) entry which is preliminary data.</text>
</comment>
<dbReference type="InterPro" id="IPR018376">
    <property type="entry name" value="Enoyl-CoA_hyd/isom_CS"/>
</dbReference>
<comment type="catalytic activity">
    <reaction evidence="5">
        <text>a (3S)-3-hydroxyacyl-CoA = a (2E)-enoyl-CoA + H2O</text>
        <dbReference type="Rhea" id="RHEA:16105"/>
        <dbReference type="ChEBI" id="CHEBI:15377"/>
        <dbReference type="ChEBI" id="CHEBI:57318"/>
        <dbReference type="ChEBI" id="CHEBI:58856"/>
        <dbReference type="EC" id="4.2.1.17"/>
    </reaction>
</comment>
<dbReference type="SUPFAM" id="SSF52096">
    <property type="entry name" value="ClpP/crotonase"/>
    <property type="match status" value="1"/>
</dbReference>
<comment type="catalytic activity">
    <reaction evidence="6">
        <text>a 4-saturated-(3S)-3-hydroxyacyl-CoA = a (3E)-enoyl-CoA + H2O</text>
        <dbReference type="Rhea" id="RHEA:20724"/>
        <dbReference type="ChEBI" id="CHEBI:15377"/>
        <dbReference type="ChEBI" id="CHEBI:58521"/>
        <dbReference type="ChEBI" id="CHEBI:137480"/>
        <dbReference type="EC" id="4.2.1.17"/>
    </reaction>
</comment>
<evidence type="ECO:0000256" key="3">
    <source>
        <dbReference type="ARBA" id="ARBA00022832"/>
    </source>
</evidence>
<protein>
    <submittedName>
        <fullName evidence="9">Enoyl-CoA hydratase-related protein</fullName>
    </submittedName>
</protein>
<evidence type="ECO:0000256" key="4">
    <source>
        <dbReference type="ARBA" id="ARBA00023239"/>
    </source>
</evidence>
<keyword evidence="3" id="KW-0443">Lipid metabolism</keyword>
<dbReference type="EMBL" id="BAABJM010000002">
    <property type="protein sequence ID" value="GAA5052372.1"/>
    <property type="molecule type" value="Genomic_DNA"/>
</dbReference>
<keyword evidence="3" id="KW-0276">Fatty acid metabolism</keyword>
<evidence type="ECO:0000313" key="9">
    <source>
        <dbReference type="EMBL" id="GAA5052372.1"/>
    </source>
</evidence>
<evidence type="ECO:0000256" key="8">
    <source>
        <dbReference type="SAM" id="MobiDB-lite"/>
    </source>
</evidence>